<evidence type="ECO:0000313" key="2">
    <source>
        <dbReference type="Proteomes" id="UP000321331"/>
    </source>
</evidence>
<protein>
    <submittedName>
        <fullName evidence="1">Uncharacterized protein</fullName>
    </submittedName>
</protein>
<comment type="caution">
    <text evidence="1">The sequence shown here is derived from an EMBL/GenBank/DDBJ whole genome shotgun (WGS) entry which is preliminary data.</text>
</comment>
<accession>A0A5C6TFM3</accession>
<name>A0A5C6TFM3_FUSOC</name>
<evidence type="ECO:0000313" key="1">
    <source>
        <dbReference type="EMBL" id="TXC08531.1"/>
    </source>
</evidence>
<dbReference type="AlphaFoldDB" id="A0A5C6TFM3"/>
<reference evidence="1 2" key="1">
    <citation type="submission" date="2019-07" db="EMBL/GenBank/DDBJ databases">
        <title>The First High-Quality Draft Genome Sequence of the Causal Agent of the Current Panama Disease Epidemic.</title>
        <authorList>
            <person name="Warmington R.J."/>
            <person name="Kay W."/>
            <person name="Jeffries A."/>
            <person name="Bebber D."/>
            <person name="Moore K."/>
            <person name="Studholme D.J."/>
        </authorList>
    </citation>
    <scope>NUCLEOTIDE SEQUENCE [LARGE SCALE GENOMIC DNA]</scope>
    <source>
        <strain evidence="1 2">TR4</strain>
    </source>
</reference>
<dbReference type="EMBL" id="VMNF01000005">
    <property type="protein sequence ID" value="TXC08531.1"/>
    <property type="molecule type" value="Genomic_DNA"/>
</dbReference>
<dbReference type="Proteomes" id="UP000321331">
    <property type="component" value="Unassembled WGS sequence"/>
</dbReference>
<sequence length="52" mass="6023">MALPHSTHGGHAQKRAVNECELVGSLCEKWRRPKADKRRLETLNRCEWIGPR</sequence>
<organism evidence="1 2">
    <name type="scientific">Fusarium oxysporum f. sp. cubense</name>
    <dbReference type="NCBI Taxonomy" id="61366"/>
    <lineage>
        <taxon>Eukaryota</taxon>
        <taxon>Fungi</taxon>
        <taxon>Dikarya</taxon>
        <taxon>Ascomycota</taxon>
        <taxon>Pezizomycotina</taxon>
        <taxon>Sordariomycetes</taxon>
        <taxon>Hypocreomycetidae</taxon>
        <taxon>Hypocreales</taxon>
        <taxon>Nectriaceae</taxon>
        <taxon>Fusarium</taxon>
        <taxon>Fusarium oxysporum species complex</taxon>
    </lineage>
</organism>
<proteinExistence type="predicted"/>
<gene>
    <name evidence="1" type="ORF">FocTR4_00002704</name>
</gene>